<dbReference type="PANTHER" id="PTHR14009:SF6">
    <property type="entry name" value="LETM1 RBD DOMAIN-CONTAINING PROTEIN"/>
    <property type="match status" value="1"/>
</dbReference>
<dbReference type="EMBL" id="ML003297">
    <property type="protein sequence ID" value="RKP34231.1"/>
    <property type="molecule type" value="Genomic_DNA"/>
</dbReference>
<evidence type="ECO:0000259" key="9">
    <source>
        <dbReference type="PROSITE" id="PS51758"/>
    </source>
</evidence>
<name>A0A4P9ZNP2_9FUNG</name>
<organism evidence="10 11">
    <name type="scientific">Dimargaris cristalligena</name>
    <dbReference type="NCBI Taxonomy" id="215637"/>
    <lineage>
        <taxon>Eukaryota</taxon>
        <taxon>Fungi</taxon>
        <taxon>Fungi incertae sedis</taxon>
        <taxon>Zoopagomycota</taxon>
        <taxon>Kickxellomycotina</taxon>
        <taxon>Dimargaritomycetes</taxon>
        <taxon>Dimargaritales</taxon>
        <taxon>Dimargaritaceae</taxon>
        <taxon>Dimargaris</taxon>
    </lineage>
</organism>
<dbReference type="Proteomes" id="UP000268162">
    <property type="component" value="Unassembled WGS sequence"/>
</dbReference>
<evidence type="ECO:0000256" key="2">
    <source>
        <dbReference type="ARBA" id="ARBA00022692"/>
    </source>
</evidence>
<evidence type="ECO:0000256" key="5">
    <source>
        <dbReference type="ARBA" id="ARBA00023128"/>
    </source>
</evidence>
<keyword evidence="5 7" id="KW-0496">Mitochondrion</keyword>
<dbReference type="PANTHER" id="PTHR14009">
    <property type="entry name" value="LEUCINE ZIPPER-EF-HAND CONTAINING TRANSMEMBRANE PROTEIN"/>
    <property type="match status" value="1"/>
</dbReference>
<evidence type="ECO:0000256" key="7">
    <source>
        <dbReference type="PROSITE-ProRule" id="PRU01094"/>
    </source>
</evidence>
<keyword evidence="3" id="KW-0999">Mitochondrion inner membrane</keyword>
<dbReference type="PROSITE" id="PS51758">
    <property type="entry name" value="LETM1_RBD"/>
    <property type="match status" value="1"/>
</dbReference>
<evidence type="ECO:0000256" key="4">
    <source>
        <dbReference type="ARBA" id="ARBA00022989"/>
    </source>
</evidence>
<dbReference type="GO" id="GO:0043022">
    <property type="term" value="F:ribosome binding"/>
    <property type="evidence" value="ECO:0007669"/>
    <property type="project" value="InterPro"/>
</dbReference>
<keyword evidence="4 8" id="KW-1133">Transmembrane helix</keyword>
<evidence type="ECO:0000256" key="8">
    <source>
        <dbReference type="SAM" id="Phobius"/>
    </source>
</evidence>
<dbReference type="Pfam" id="PF07766">
    <property type="entry name" value="LETM1_RBD"/>
    <property type="match status" value="1"/>
</dbReference>
<accession>A0A4P9ZNP2</accession>
<evidence type="ECO:0000256" key="1">
    <source>
        <dbReference type="ARBA" id="ARBA00004434"/>
    </source>
</evidence>
<dbReference type="STRING" id="215637.A0A4P9ZNP2"/>
<dbReference type="InterPro" id="IPR033122">
    <property type="entry name" value="LETM1-like_RBD"/>
</dbReference>
<dbReference type="GO" id="GO:0030003">
    <property type="term" value="P:intracellular monoatomic cation homeostasis"/>
    <property type="evidence" value="ECO:0007669"/>
    <property type="project" value="TreeGrafter"/>
</dbReference>
<keyword evidence="6 8" id="KW-0472">Membrane</keyword>
<reference evidence="11" key="1">
    <citation type="journal article" date="2018" name="Nat. Microbiol.">
        <title>Leveraging single-cell genomics to expand the fungal tree of life.</title>
        <authorList>
            <person name="Ahrendt S.R."/>
            <person name="Quandt C.A."/>
            <person name="Ciobanu D."/>
            <person name="Clum A."/>
            <person name="Salamov A."/>
            <person name="Andreopoulos B."/>
            <person name="Cheng J.F."/>
            <person name="Woyke T."/>
            <person name="Pelin A."/>
            <person name="Henrissat B."/>
            <person name="Reynolds N.K."/>
            <person name="Benny G.L."/>
            <person name="Smith M.E."/>
            <person name="James T.Y."/>
            <person name="Grigoriev I.V."/>
        </authorList>
    </citation>
    <scope>NUCLEOTIDE SEQUENCE [LARGE SCALE GENOMIC DNA]</scope>
    <source>
        <strain evidence="11">RSA 468</strain>
    </source>
</reference>
<comment type="subcellular location">
    <subcellularLocation>
        <location evidence="1">Mitochondrion inner membrane</location>
        <topology evidence="1">Single-pass membrane protein</topology>
    </subcellularLocation>
</comment>
<evidence type="ECO:0000313" key="10">
    <source>
        <dbReference type="EMBL" id="RKP34231.1"/>
    </source>
</evidence>
<keyword evidence="2 8" id="KW-0812">Transmembrane</keyword>
<sequence>MYHAPEDIQRLLPFALTAIIIPELLVILIVLAPGFFPSTCISEKNLTKKYRKAREARQNIHDSVVESAKTNSRLAVDDFMSAKKIIQIADLYQNNLDVSTLPKAALKNICRFTGMGYVGTTGSLQKKVAKHLAYIKEDDQYIRKEGIDSLSPVELNEACEMRGM</sequence>
<proteinExistence type="predicted"/>
<dbReference type="InterPro" id="IPR044202">
    <property type="entry name" value="LETM1/MDM38-like"/>
</dbReference>
<feature type="domain" description="Letm1 RBD" evidence="9">
    <location>
        <begin position="23"/>
        <end position="164"/>
    </location>
</feature>
<dbReference type="GO" id="GO:0005743">
    <property type="term" value="C:mitochondrial inner membrane"/>
    <property type="evidence" value="ECO:0007669"/>
    <property type="project" value="UniProtKB-SubCell"/>
</dbReference>
<evidence type="ECO:0000256" key="6">
    <source>
        <dbReference type="ARBA" id="ARBA00023136"/>
    </source>
</evidence>
<gene>
    <name evidence="10" type="ORF">BJ085DRAFT_20555</name>
</gene>
<evidence type="ECO:0000313" key="11">
    <source>
        <dbReference type="Proteomes" id="UP000268162"/>
    </source>
</evidence>
<protein>
    <submittedName>
        <fullName evidence="10">LETM1-like protein-domain-containing protein</fullName>
    </submittedName>
</protein>
<keyword evidence="11" id="KW-1185">Reference proteome</keyword>
<evidence type="ECO:0000256" key="3">
    <source>
        <dbReference type="ARBA" id="ARBA00022792"/>
    </source>
</evidence>
<feature type="transmembrane region" description="Helical" evidence="8">
    <location>
        <begin position="12"/>
        <end position="36"/>
    </location>
</feature>
<dbReference type="AlphaFoldDB" id="A0A4P9ZNP2"/>